<feature type="transmembrane region" description="Helical" evidence="1">
    <location>
        <begin position="7"/>
        <end position="25"/>
    </location>
</feature>
<evidence type="ECO:0000313" key="2">
    <source>
        <dbReference type="EMBL" id="MED1204224.1"/>
    </source>
</evidence>
<dbReference type="Pfam" id="PF17259">
    <property type="entry name" value="DUF5325"/>
    <property type="match status" value="1"/>
</dbReference>
<dbReference type="Proteomes" id="UP001341444">
    <property type="component" value="Unassembled WGS sequence"/>
</dbReference>
<name>A0ABU6MIT1_9BACI</name>
<comment type="caution">
    <text evidence="2">The sequence shown here is derived from an EMBL/GenBank/DDBJ whole genome shotgun (WGS) entry which is preliminary data.</text>
</comment>
<feature type="transmembrane region" description="Helical" evidence="1">
    <location>
        <begin position="31"/>
        <end position="49"/>
    </location>
</feature>
<proteinExistence type="predicted"/>
<gene>
    <name evidence="2" type="ORF">P4T90_14345</name>
</gene>
<keyword evidence="1" id="KW-1133">Transmembrane helix</keyword>
<reference evidence="2 3" key="1">
    <citation type="submission" date="2023-03" db="EMBL/GenBank/DDBJ databases">
        <title>Bacillus Genome Sequencing.</title>
        <authorList>
            <person name="Dunlap C."/>
        </authorList>
    </citation>
    <scope>NUCLEOTIDE SEQUENCE [LARGE SCALE GENOMIC DNA]</scope>
    <source>
        <strain evidence="2 3">B-23453</strain>
    </source>
</reference>
<sequence length="61" mass="6682">MKEIKWIFVLFSVAAAADIIGIGIAIAEESIVGILGSIVLIILIMGFGFKTKKKYREEGRL</sequence>
<dbReference type="InterPro" id="IPR035211">
    <property type="entry name" value="DUF5325"/>
</dbReference>
<keyword evidence="3" id="KW-1185">Reference proteome</keyword>
<organism evidence="2 3">
    <name type="scientific">Heyndrickxia acidicola</name>
    <dbReference type="NCBI Taxonomy" id="209389"/>
    <lineage>
        <taxon>Bacteria</taxon>
        <taxon>Bacillati</taxon>
        <taxon>Bacillota</taxon>
        <taxon>Bacilli</taxon>
        <taxon>Bacillales</taxon>
        <taxon>Bacillaceae</taxon>
        <taxon>Heyndrickxia</taxon>
    </lineage>
</organism>
<accession>A0ABU6MIT1</accession>
<keyword evidence="1" id="KW-0812">Transmembrane</keyword>
<evidence type="ECO:0000256" key="1">
    <source>
        <dbReference type="SAM" id="Phobius"/>
    </source>
</evidence>
<keyword evidence="1" id="KW-0472">Membrane</keyword>
<dbReference type="RefSeq" id="WP_066264890.1">
    <property type="nucleotide sequence ID" value="NZ_JARMAB010000021.1"/>
</dbReference>
<protein>
    <submittedName>
        <fullName evidence="2">YlaF family protein</fullName>
    </submittedName>
</protein>
<dbReference type="EMBL" id="JARMAB010000021">
    <property type="protein sequence ID" value="MED1204224.1"/>
    <property type="molecule type" value="Genomic_DNA"/>
</dbReference>
<evidence type="ECO:0000313" key="3">
    <source>
        <dbReference type="Proteomes" id="UP001341444"/>
    </source>
</evidence>